<proteinExistence type="predicted"/>
<comment type="caution">
    <text evidence="1">The sequence shown here is derived from an EMBL/GenBank/DDBJ whole genome shotgun (WGS) entry which is preliminary data.</text>
</comment>
<evidence type="ECO:0000313" key="2">
    <source>
        <dbReference type="Proteomes" id="UP000887116"/>
    </source>
</evidence>
<dbReference type="EMBL" id="BMAO01018087">
    <property type="protein sequence ID" value="GFR20586.1"/>
    <property type="molecule type" value="Genomic_DNA"/>
</dbReference>
<name>A0A8X6JWJ0_TRICU</name>
<gene>
    <name evidence="1" type="ORF">TNCT_403241</name>
</gene>
<evidence type="ECO:0000313" key="1">
    <source>
        <dbReference type="EMBL" id="GFR20586.1"/>
    </source>
</evidence>
<organism evidence="1 2">
    <name type="scientific">Trichonephila clavata</name>
    <name type="common">Joro spider</name>
    <name type="synonym">Nephila clavata</name>
    <dbReference type="NCBI Taxonomy" id="2740835"/>
    <lineage>
        <taxon>Eukaryota</taxon>
        <taxon>Metazoa</taxon>
        <taxon>Ecdysozoa</taxon>
        <taxon>Arthropoda</taxon>
        <taxon>Chelicerata</taxon>
        <taxon>Arachnida</taxon>
        <taxon>Araneae</taxon>
        <taxon>Araneomorphae</taxon>
        <taxon>Entelegynae</taxon>
        <taxon>Araneoidea</taxon>
        <taxon>Nephilidae</taxon>
        <taxon>Trichonephila</taxon>
    </lineage>
</organism>
<accession>A0A8X6JWJ0</accession>
<dbReference type="AlphaFoldDB" id="A0A8X6JWJ0"/>
<sequence length="85" mass="9051">MACAGLLENESTVAGGGKQYFSLVVPKLYGCPTRSQGPPCRMEACVALKVLKYSWTVLNHCFVVDGCIFCSAKVSCCPWTVGGIV</sequence>
<protein>
    <submittedName>
        <fullName evidence="1">Uncharacterized protein</fullName>
    </submittedName>
</protein>
<dbReference type="Proteomes" id="UP000887116">
    <property type="component" value="Unassembled WGS sequence"/>
</dbReference>
<reference evidence="1" key="1">
    <citation type="submission" date="2020-07" db="EMBL/GenBank/DDBJ databases">
        <title>Multicomponent nature underlies the extraordinary mechanical properties of spider dragline silk.</title>
        <authorList>
            <person name="Kono N."/>
            <person name="Nakamura H."/>
            <person name="Mori M."/>
            <person name="Yoshida Y."/>
            <person name="Ohtoshi R."/>
            <person name="Malay A.D."/>
            <person name="Moran D.A.P."/>
            <person name="Tomita M."/>
            <person name="Numata K."/>
            <person name="Arakawa K."/>
        </authorList>
    </citation>
    <scope>NUCLEOTIDE SEQUENCE</scope>
</reference>
<keyword evidence="2" id="KW-1185">Reference proteome</keyword>